<dbReference type="RefSeq" id="WP_141200723.1">
    <property type="nucleotide sequence ID" value="NZ_CP041186.1"/>
</dbReference>
<evidence type="ECO:0000313" key="3">
    <source>
        <dbReference type="EMBL" id="QDG54279.1"/>
    </source>
</evidence>
<sequence>MTNMNTVSHGGTRVYEGMTDEFDDLKAQKKEIAEQREAIKNNPNLSDSEKNSLLADLDRAEAAIDQALDFTTSSGKYDTTTGNRRNDGDLAAVHAALGRAEAMMARVDSELNASAPSSQSVSQPRRGRRPATTARGSSKADSAGSTNQAGSSSGSSGLGAMEFNGKSVDQMINLMNNDPKALMDHLGSIKDPEEKQMAMKMIMQRLQEINQMFSMMSNMMKSMHDTAKAAINNMRV</sequence>
<proteinExistence type="predicted"/>
<organism evidence="3 4">
    <name type="scientific">Persicimonas caeni</name>
    <dbReference type="NCBI Taxonomy" id="2292766"/>
    <lineage>
        <taxon>Bacteria</taxon>
        <taxon>Deltaproteobacteria</taxon>
        <taxon>Bradymonadales</taxon>
        <taxon>Bradymonadaceae</taxon>
        <taxon>Persicimonas</taxon>
    </lineage>
</organism>
<dbReference type="AlphaFoldDB" id="A0A4Y6Q1F5"/>
<name>A0A4Y6Q1F5_PERCE</name>
<feature type="compositionally biased region" description="Low complexity" evidence="2">
    <location>
        <begin position="113"/>
        <end position="160"/>
    </location>
</feature>
<feature type="region of interest" description="Disordered" evidence="2">
    <location>
        <begin position="111"/>
        <end position="162"/>
    </location>
</feature>
<feature type="coiled-coil region" evidence="1">
    <location>
        <begin position="15"/>
        <end position="42"/>
    </location>
</feature>
<keyword evidence="4" id="KW-1185">Reference proteome</keyword>
<gene>
    <name evidence="3" type="ORF">FIV42_27100</name>
</gene>
<dbReference type="OrthoDB" id="9985707at2"/>
<accession>A0A5B8YCE8</accession>
<evidence type="ECO:0000256" key="2">
    <source>
        <dbReference type="SAM" id="MobiDB-lite"/>
    </source>
</evidence>
<reference evidence="3 4" key="1">
    <citation type="submission" date="2019-06" db="EMBL/GenBank/DDBJ databases">
        <title>Persicimonas caeni gen. nov., sp. nov., a predatory bacterium isolated from solar saltern.</title>
        <authorList>
            <person name="Wang S."/>
        </authorList>
    </citation>
    <scope>NUCLEOTIDE SEQUENCE [LARGE SCALE GENOMIC DNA]</scope>
    <source>
        <strain evidence="3 4">YN101</strain>
    </source>
</reference>
<accession>A0A4Y6Q1F5</accession>
<protein>
    <submittedName>
        <fullName evidence="3">Uncharacterized protein</fullName>
    </submittedName>
</protein>
<evidence type="ECO:0000313" key="4">
    <source>
        <dbReference type="Proteomes" id="UP000315995"/>
    </source>
</evidence>
<evidence type="ECO:0000256" key="1">
    <source>
        <dbReference type="SAM" id="Coils"/>
    </source>
</evidence>
<dbReference type="Proteomes" id="UP000315995">
    <property type="component" value="Chromosome"/>
</dbReference>
<keyword evidence="1" id="KW-0175">Coiled coil</keyword>
<dbReference type="EMBL" id="CP041186">
    <property type="protein sequence ID" value="QDG54279.1"/>
    <property type="molecule type" value="Genomic_DNA"/>
</dbReference>